<feature type="transmembrane region" description="Helical" evidence="1">
    <location>
        <begin position="6"/>
        <end position="26"/>
    </location>
</feature>
<keyword evidence="1" id="KW-0812">Transmembrane</keyword>
<keyword evidence="1" id="KW-1133">Transmembrane helix</keyword>
<evidence type="ECO:0008006" key="4">
    <source>
        <dbReference type="Google" id="ProtNLM"/>
    </source>
</evidence>
<sequence length="155" mass="17272">MDPLLYSLLLFYYLFQILFYPLWMMVGGAGGGTKEPDWSLDQALAQIQQLLGTVNSLQHTITQQGQTIAQLQAQAVATPSSSGTPFHGPKMAMLLIYDGSMATCEGFINSCCLYISAKPQEFPNLQIKITWVLGFMQTGMAQLFWDHFLTYMATL</sequence>
<gene>
    <name evidence="2" type="ORF">AMATHDRAFT_8428</name>
</gene>
<dbReference type="Proteomes" id="UP000242287">
    <property type="component" value="Unassembled WGS sequence"/>
</dbReference>
<protein>
    <recommendedName>
        <fullName evidence="4">DUF4939 domain-containing protein</fullName>
    </recommendedName>
</protein>
<reference evidence="2 3" key="1">
    <citation type="submission" date="2014-02" db="EMBL/GenBank/DDBJ databases">
        <title>Transposable element dynamics among asymbiotic and ectomycorrhizal Amanita fungi.</title>
        <authorList>
            <consortium name="DOE Joint Genome Institute"/>
            <person name="Hess J."/>
            <person name="Skrede I."/>
            <person name="Wolfe B."/>
            <person name="LaButti K."/>
            <person name="Ohm R.A."/>
            <person name="Grigoriev I.V."/>
            <person name="Pringle A."/>
        </authorList>
    </citation>
    <scope>NUCLEOTIDE SEQUENCE [LARGE SCALE GENOMIC DNA]</scope>
    <source>
        <strain evidence="2 3">SKay4041</strain>
    </source>
</reference>
<dbReference type="OrthoDB" id="10592471at2759"/>
<dbReference type="AlphaFoldDB" id="A0A2A9NDW4"/>
<evidence type="ECO:0000313" key="2">
    <source>
        <dbReference type="EMBL" id="PFH45966.1"/>
    </source>
</evidence>
<keyword evidence="1" id="KW-0472">Membrane</keyword>
<organism evidence="2 3">
    <name type="scientific">Amanita thiersii Skay4041</name>
    <dbReference type="NCBI Taxonomy" id="703135"/>
    <lineage>
        <taxon>Eukaryota</taxon>
        <taxon>Fungi</taxon>
        <taxon>Dikarya</taxon>
        <taxon>Basidiomycota</taxon>
        <taxon>Agaricomycotina</taxon>
        <taxon>Agaricomycetes</taxon>
        <taxon>Agaricomycetidae</taxon>
        <taxon>Agaricales</taxon>
        <taxon>Pluteineae</taxon>
        <taxon>Amanitaceae</taxon>
        <taxon>Amanita</taxon>
    </lineage>
</organism>
<proteinExistence type="predicted"/>
<evidence type="ECO:0000313" key="3">
    <source>
        <dbReference type="Proteomes" id="UP000242287"/>
    </source>
</evidence>
<evidence type="ECO:0000256" key="1">
    <source>
        <dbReference type="SAM" id="Phobius"/>
    </source>
</evidence>
<keyword evidence="3" id="KW-1185">Reference proteome</keyword>
<name>A0A2A9NDW4_9AGAR</name>
<dbReference type="EMBL" id="KZ302260">
    <property type="protein sequence ID" value="PFH45966.1"/>
    <property type="molecule type" value="Genomic_DNA"/>
</dbReference>
<accession>A0A2A9NDW4</accession>